<reference evidence="8" key="1">
    <citation type="submission" date="2024-06" db="EMBL/GenBank/DDBJ databases">
        <title>Multi-omics analyses provide insights into the biosynthesis of the anticancer antibiotic pleurotin in Hohenbuehelia grisea.</title>
        <authorList>
            <person name="Weaver J.A."/>
            <person name="Alberti F."/>
        </authorList>
    </citation>
    <scope>NUCLEOTIDE SEQUENCE [LARGE SCALE GENOMIC DNA]</scope>
    <source>
        <strain evidence="8">T-177</strain>
    </source>
</reference>
<sequence>MSKLPQLNVDPLISNDVGAFSPSRTRDDDEDETSFQGFSAVDGDQGERSLLLNGTRPRRKPFYRARPMWLVPFAFTAALVRGMTLAPRVEVFTQLSCNSIQHRIYNNSAPSGSNLSHLQSLSRRNVPLEIYPPSASSYAAVYLNVVNPDEPPNDGDQDDTDDPREIPSPHCLSDPDVQAAAARLQTIMVITMGALSAMTTGWWGHFAERHGRTKVLAASTLGAFLTDLAFILASTPNSPFAGHGHKLLYAAPVLEGLLGGWSTLQSATSAYISDCTSPGSRAQIFSRFTGVFYLGLSAGPAIGGWLIRNSASIHLFDFLGAPPSGRNAGRQTVTAVFWTSVFCSLVNFVLLLVVFPESLSTEKMAAARFEHNGKGKGKARASAVYDQTSQGASDLAHEDREAGNAPSKGFLQRLLSPLAVFYPVYVFDQYKMRKRKDWSLSLLAVGLFCYMLSTGIYQIKYLYATHIYGWSAEQLSYYISFLGGFRATFLLFILPFMIATFKPQPGAKKTKPAPQSSVGHMTGNNIKYVKPSPPTPPPSKTKPKLTKAHLGREIQFDLQVTRMSLLVDILSNAFITFAPAPSNKVLTMTSPSTQTPSQRHSQALFVLASSMSSFSSGVLPAVQSLALCLLQARDLAEPQVGGGSSSSVAAGKLFGALATLQAVGQMIIGPLLFGIVYTDTVATFPKAVFATSAAILAVSLAFFLFVRSPVVSKGRRRTIWVDDLEVERGRSRVSKDLRPEPPAMGGYASYGAVGSGSGSSAGRSSWAS</sequence>
<feature type="transmembrane region" description="Helical" evidence="6">
    <location>
        <begin position="215"/>
        <end position="235"/>
    </location>
</feature>
<protein>
    <recommendedName>
        <fullName evidence="9">MFS general substrate transporter</fullName>
    </recommendedName>
</protein>
<feature type="transmembrane region" description="Helical" evidence="6">
    <location>
        <begin position="247"/>
        <end position="272"/>
    </location>
</feature>
<evidence type="ECO:0008006" key="9">
    <source>
        <dbReference type="Google" id="ProtNLM"/>
    </source>
</evidence>
<evidence type="ECO:0000256" key="3">
    <source>
        <dbReference type="ARBA" id="ARBA00022989"/>
    </source>
</evidence>
<feature type="region of interest" description="Disordered" evidence="5">
    <location>
        <begin position="15"/>
        <end position="41"/>
    </location>
</feature>
<feature type="transmembrane region" description="Helical" evidence="6">
    <location>
        <begin position="182"/>
        <end position="203"/>
    </location>
</feature>
<dbReference type="InterPro" id="IPR011701">
    <property type="entry name" value="MFS"/>
</dbReference>
<dbReference type="InterPro" id="IPR036259">
    <property type="entry name" value="MFS_trans_sf"/>
</dbReference>
<feature type="transmembrane region" description="Helical" evidence="6">
    <location>
        <begin position="687"/>
        <end position="706"/>
    </location>
</feature>
<feature type="compositionally biased region" description="Pro residues" evidence="5">
    <location>
        <begin position="531"/>
        <end position="540"/>
    </location>
</feature>
<evidence type="ECO:0000256" key="2">
    <source>
        <dbReference type="ARBA" id="ARBA00022692"/>
    </source>
</evidence>
<name>A0ABR3JFF3_9AGAR</name>
<keyword evidence="8" id="KW-1185">Reference proteome</keyword>
<keyword evidence="3 6" id="KW-1133">Transmembrane helix</keyword>
<dbReference type="PANTHER" id="PTHR23507:SF1">
    <property type="entry name" value="FI18259P1-RELATED"/>
    <property type="match status" value="1"/>
</dbReference>
<feature type="transmembrane region" description="Helical" evidence="6">
    <location>
        <begin position="438"/>
        <end position="457"/>
    </location>
</feature>
<dbReference type="PANTHER" id="PTHR23507">
    <property type="entry name" value="ZGC:174356"/>
    <property type="match status" value="1"/>
</dbReference>
<organism evidence="7 8">
    <name type="scientific">Hohenbuehelia grisea</name>
    <dbReference type="NCBI Taxonomy" id="104357"/>
    <lineage>
        <taxon>Eukaryota</taxon>
        <taxon>Fungi</taxon>
        <taxon>Dikarya</taxon>
        <taxon>Basidiomycota</taxon>
        <taxon>Agaricomycotina</taxon>
        <taxon>Agaricomycetes</taxon>
        <taxon>Agaricomycetidae</taxon>
        <taxon>Agaricales</taxon>
        <taxon>Pleurotineae</taxon>
        <taxon>Pleurotaceae</taxon>
        <taxon>Hohenbuehelia</taxon>
    </lineage>
</organism>
<comment type="caution">
    <text evidence="7">The sequence shown here is derived from an EMBL/GenBank/DDBJ whole genome shotgun (WGS) entry which is preliminary data.</text>
</comment>
<dbReference type="Pfam" id="PF07690">
    <property type="entry name" value="MFS_1"/>
    <property type="match status" value="1"/>
</dbReference>
<feature type="region of interest" description="Disordered" evidence="5">
    <location>
        <begin position="146"/>
        <end position="170"/>
    </location>
</feature>
<dbReference type="EMBL" id="JASNQZ010000007">
    <property type="protein sequence ID" value="KAL0954449.1"/>
    <property type="molecule type" value="Genomic_DNA"/>
</dbReference>
<feature type="transmembrane region" description="Helical" evidence="6">
    <location>
        <begin position="335"/>
        <end position="355"/>
    </location>
</feature>
<feature type="compositionally biased region" description="Acidic residues" evidence="5">
    <location>
        <begin position="151"/>
        <end position="162"/>
    </location>
</feature>
<evidence type="ECO:0000256" key="4">
    <source>
        <dbReference type="ARBA" id="ARBA00023136"/>
    </source>
</evidence>
<feature type="transmembrane region" description="Helical" evidence="6">
    <location>
        <begin position="653"/>
        <end position="675"/>
    </location>
</feature>
<evidence type="ECO:0000256" key="1">
    <source>
        <dbReference type="ARBA" id="ARBA00004141"/>
    </source>
</evidence>
<proteinExistence type="predicted"/>
<evidence type="ECO:0000313" key="7">
    <source>
        <dbReference type="EMBL" id="KAL0954449.1"/>
    </source>
</evidence>
<evidence type="ECO:0000256" key="5">
    <source>
        <dbReference type="SAM" id="MobiDB-lite"/>
    </source>
</evidence>
<feature type="region of interest" description="Disordered" evidence="5">
    <location>
        <begin position="527"/>
        <end position="546"/>
    </location>
</feature>
<dbReference type="Gene3D" id="1.20.1250.20">
    <property type="entry name" value="MFS general substrate transporter like domains"/>
    <property type="match status" value="1"/>
</dbReference>
<dbReference type="Proteomes" id="UP001556367">
    <property type="component" value="Unassembled WGS sequence"/>
</dbReference>
<evidence type="ECO:0000256" key="6">
    <source>
        <dbReference type="SAM" id="Phobius"/>
    </source>
</evidence>
<evidence type="ECO:0000313" key="8">
    <source>
        <dbReference type="Proteomes" id="UP001556367"/>
    </source>
</evidence>
<dbReference type="SUPFAM" id="SSF103473">
    <property type="entry name" value="MFS general substrate transporter"/>
    <property type="match status" value="1"/>
</dbReference>
<feature type="transmembrane region" description="Helical" evidence="6">
    <location>
        <begin position="284"/>
        <end position="307"/>
    </location>
</feature>
<keyword evidence="2 6" id="KW-0812">Transmembrane</keyword>
<accession>A0ABR3JFF3</accession>
<comment type="subcellular location">
    <subcellularLocation>
        <location evidence="1">Membrane</location>
        <topology evidence="1">Multi-pass membrane protein</topology>
    </subcellularLocation>
</comment>
<feature type="transmembrane region" description="Helical" evidence="6">
    <location>
        <begin position="68"/>
        <end position="86"/>
    </location>
</feature>
<feature type="region of interest" description="Disordered" evidence="5">
    <location>
        <begin position="731"/>
        <end position="768"/>
    </location>
</feature>
<keyword evidence="4 6" id="KW-0472">Membrane</keyword>
<gene>
    <name evidence="7" type="ORF">HGRIS_003425</name>
</gene>
<feature type="transmembrane region" description="Helical" evidence="6">
    <location>
        <begin position="477"/>
        <end position="501"/>
    </location>
</feature>